<feature type="chain" id="PRO_5011441664" evidence="5">
    <location>
        <begin position="32"/>
        <end position="383"/>
    </location>
</feature>
<keyword evidence="4" id="KW-0029">Amino-acid transport</keyword>
<dbReference type="AlphaFoldDB" id="A0A1I3YRC8"/>
<dbReference type="EMBL" id="FOSV01000001">
    <property type="protein sequence ID" value="SFK34507.1"/>
    <property type="molecule type" value="Genomic_DNA"/>
</dbReference>
<evidence type="ECO:0000256" key="3">
    <source>
        <dbReference type="ARBA" id="ARBA00022729"/>
    </source>
</evidence>
<organism evidence="7 8">
    <name type="scientific">Methylorubrum salsuginis</name>
    <dbReference type="NCBI Taxonomy" id="414703"/>
    <lineage>
        <taxon>Bacteria</taxon>
        <taxon>Pseudomonadati</taxon>
        <taxon>Pseudomonadota</taxon>
        <taxon>Alphaproteobacteria</taxon>
        <taxon>Hyphomicrobiales</taxon>
        <taxon>Methylobacteriaceae</taxon>
        <taxon>Methylorubrum</taxon>
    </lineage>
</organism>
<dbReference type="GO" id="GO:0006865">
    <property type="term" value="P:amino acid transport"/>
    <property type="evidence" value="ECO:0007669"/>
    <property type="project" value="UniProtKB-KW"/>
</dbReference>
<evidence type="ECO:0000256" key="1">
    <source>
        <dbReference type="ARBA" id="ARBA00010062"/>
    </source>
</evidence>
<dbReference type="PANTHER" id="PTHR47151:SF2">
    <property type="entry name" value="AMINO ACID BINDING PROTEIN"/>
    <property type="match status" value="1"/>
</dbReference>
<feature type="signal peptide" evidence="5">
    <location>
        <begin position="1"/>
        <end position="31"/>
    </location>
</feature>
<dbReference type="PANTHER" id="PTHR47151">
    <property type="entry name" value="LEU/ILE/VAL-BINDING ABC TRANSPORTER SUBUNIT"/>
    <property type="match status" value="1"/>
</dbReference>
<keyword evidence="8" id="KW-1185">Reference proteome</keyword>
<name>A0A1I3YRC8_9HYPH</name>
<comment type="similarity">
    <text evidence="1">Belongs to the leucine-binding protein family.</text>
</comment>
<evidence type="ECO:0000256" key="5">
    <source>
        <dbReference type="SAM" id="SignalP"/>
    </source>
</evidence>
<dbReference type="InterPro" id="IPR028082">
    <property type="entry name" value="Peripla_BP_I"/>
</dbReference>
<dbReference type="Pfam" id="PF13458">
    <property type="entry name" value="Peripla_BP_6"/>
    <property type="match status" value="1"/>
</dbReference>
<keyword evidence="2" id="KW-0813">Transport</keyword>
<dbReference type="Proteomes" id="UP000198804">
    <property type="component" value="Unassembled WGS sequence"/>
</dbReference>
<gene>
    <name evidence="7" type="ORF">SAMN04488125_101333</name>
</gene>
<evidence type="ECO:0000256" key="4">
    <source>
        <dbReference type="ARBA" id="ARBA00022970"/>
    </source>
</evidence>
<evidence type="ECO:0000259" key="6">
    <source>
        <dbReference type="Pfam" id="PF13458"/>
    </source>
</evidence>
<feature type="domain" description="Leucine-binding protein" evidence="6">
    <location>
        <begin position="32"/>
        <end position="369"/>
    </location>
</feature>
<dbReference type="PRINTS" id="PR00337">
    <property type="entry name" value="LEUILEVALBP"/>
</dbReference>
<dbReference type="CDD" id="cd06342">
    <property type="entry name" value="PBP1_ABC_LIVBP-like"/>
    <property type="match status" value="1"/>
</dbReference>
<proteinExistence type="inferred from homology"/>
<dbReference type="InterPro" id="IPR000709">
    <property type="entry name" value="Leu_Ile_Val-bd"/>
</dbReference>
<dbReference type="InterPro" id="IPR028081">
    <property type="entry name" value="Leu-bd"/>
</dbReference>
<evidence type="ECO:0000256" key="2">
    <source>
        <dbReference type="ARBA" id="ARBA00022448"/>
    </source>
</evidence>
<reference evidence="8" key="1">
    <citation type="submission" date="2016-10" db="EMBL/GenBank/DDBJ databases">
        <authorList>
            <person name="Varghese N."/>
            <person name="Submissions S."/>
        </authorList>
    </citation>
    <scope>NUCLEOTIDE SEQUENCE [LARGE SCALE GENOMIC DNA]</scope>
    <source>
        <strain evidence="8">CGMCC 1.6474</strain>
    </source>
</reference>
<dbReference type="Gene3D" id="3.40.50.2300">
    <property type="match status" value="2"/>
</dbReference>
<dbReference type="STRING" id="414703.SAMN04488125_101333"/>
<protein>
    <submittedName>
        <fullName evidence="7">Branched-chain amino acid transport system substrate-binding protein</fullName>
    </submittedName>
</protein>
<dbReference type="SUPFAM" id="SSF53822">
    <property type="entry name" value="Periplasmic binding protein-like I"/>
    <property type="match status" value="1"/>
</dbReference>
<keyword evidence="3 5" id="KW-0732">Signal</keyword>
<evidence type="ECO:0000313" key="8">
    <source>
        <dbReference type="Proteomes" id="UP000198804"/>
    </source>
</evidence>
<sequence>MIVDFRGDTMKRFTFLAGLALGLGLSGAAHAQIKIGVGSPVTGNSAAFGAQVRNGVVQAVEDINKAGGVKGQTFELSTGDDASDPKQGVSVANKFASEGVKMVVGHFNSGVSIPASDVYLDAGIIQITPGSTNVKFTERGMWSTFRTCGRDDQQGAMAGEYLATKLKGKKIAFVHDKTPYGKGLADETLKVFRAKGGKEVLIEGINPGEKDYSALVSKLKQNGVDLVYFGGYYTEAGLIIRQMRDQGLKAPLMGGDGMVDKELVAIAGPAAEGTLTTFPPDARKNPAAKDVVAAFKAKGIEPDGYTLYAYAAVQILAKAVEATGSTEGEKLAAYLHQGKPTATAIGDIAYDKKGDITRPDYVIYEWKKGPSGTIDYTGNEIAP</sequence>
<evidence type="ECO:0000313" key="7">
    <source>
        <dbReference type="EMBL" id="SFK34507.1"/>
    </source>
</evidence>
<accession>A0A1I3YRC8</accession>